<dbReference type="EMBL" id="WWEO01000042">
    <property type="protein sequence ID" value="NCD70044.1"/>
    <property type="molecule type" value="Genomic_DNA"/>
</dbReference>
<comment type="caution">
    <text evidence="1">The sequence shown here is derived from an EMBL/GenBank/DDBJ whole genome shotgun (WGS) entry which is preliminary data.</text>
</comment>
<reference evidence="1" key="1">
    <citation type="submission" date="2020-01" db="EMBL/GenBank/DDBJ databases">
        <authorList>
            <person name="Seo Y.L."/>
        </authorList>
    </citation>
    <scope>NUCLEOTIDE SEQUENCE</scope>
    <source>
        <strain evidence="1">R11</strain>
    </source>
</reference>
<gene>
    <name evidence="1" type="ORF">GSY63_11805</name>
</gene>
<dbReference type="Proteomes" id="UP000638732">
    <property type="component" value="Unassembled WGS sequence"/>
</dbReference>
<dbReference type="AlphaFoldDB" id="A0A966DUZ1"/>
<dbReference type="RefSeq" id="WP_166586011.1">
    <property type="nucleotide sequence ID" value="NZ_WWEO01000042.1"/>
</dbReference>
<evidence type="ECO:0000313" key="2">
    <source>
        <dbReference type="Proteomes" id="UP000638732"/>
    </source>
</evidence>
<sequence length="326" mass="37315">MDTLKMRFKLHELEFEIEGQQDTVKEEFKNFNENILTQLLSKINITQLPNTEKPSISTDTKPFEIGQGQPIDRKIDADYPTLKDIKTRDLPKSEAEWLLIYAFYTTDFGKNEFTRAMLSKSYEESGRKTDIRIGNLTKNLNSLVTGWYIKSTNDTDYIILEAGKRRIQEILDGKSVAKHNGKKSLKPKSKSKNDEVETEVIQESVKQKSKTPSTQQVTFVDLKYNVKEMTSLRNYFKEKSSKSQNEEVLLAINWFMENKSNDGATLEEIGYILKIATSKMPNALSQVLINLKGPKVNFVEKSADAKYALTSLGIMHIADNFAKRDK</sequence>
<reference evidence="1" key="2">
    <citation type="submission" date="2020-10" db="EMBL/GenBank/DDBJ databases">
        <title>Mucilaginibacter sp. nov., isolated from soil.</title>
        <authorList>
            <person name="Jeon C.O."/>
        </authorList>
    </citation>
    <scope>NUCLEOTIDE SEQUENCE</scope>
    <source>
        <strain evidence="1">R11</strain>
    </source>
</reference>
<proteinExistence type="predicted"/>
<organism evidence="1 2">
    <name type="scientific">Mucilaginibacter agri</name>
    <dbReference type="NCBI Taxonomy" id="2695265"/>
    <lineage>
        <taxon>Bacteria</taxon>
        <taxon>Pseudomonadati</taxon>
        <taxon>Bacteroidota</taxon>
        <taxon>Sphingobacteriia</taxon>
        <taxon>Sphingobacteriales</taxon>
        <taxon>Sphingobacteriaceae</taxon>
        <taxon>Mucilaginibacter</taxon>
    </lineage>
</organism>
<name>A0A966DUZ1_9SPHI</name>
<protein>
    <submittedName>
        <fullName evidence="1">Uncharacterized protein</fullName>
    </submittedName>
</protein>
<evidence type="ECO:0000313" key="1">
    <source>
        <dbReference type="EMBL" id="NCD70044.1"/>
    </source>
</evidence>
<keyword evidence="2" id="KW-1185">Reference proteome</keyword>
<accession>A0A966DUZ1</accession>